<dbReference type="InterPro" id="IPR033693">
    <property type="entry name" value="PGPEP1_Glu_AS"/>
</dbReference>
<evidence type="ECO:0000256" key="7">
    <source>
        <dbReference type="ARBA" id="ARBA00022801"/>
    </source>
</evidence>
<feature type="active site" evidence="9">
    <location>
        <position position="141"/>
    </location>
</feature>
<keyword evidence="6 9" id="KW-0645">Protease</keyword>
<evidence type="ECO:0000256" key="6">
    <source>
        <dbReference type="ARBA" id="ARBA00022670"/>
    </source>
</evidence>
<keyword evidence="8 9" id="KW-0788">Thiol protease</keyword>
<comment type="subcellular location">
    <subcellularLocation>
        <location evidence="3 9">Cytoplasm</location>
    </subcellularLocation>
</comment>
<evidence type="ECO:0000256" key="4">
    <source>
        <dbReference type="ARBA" id="ARBA00006641"/>
    </source>
</evidence>
<evidence type="ECO:0000256" key="8">
    <source>
        <dbReference type="ARBA" id="ARBA00022807"/>
    </source>
</evidence>
<comment type="caution">
    <text evidence="11">The sequence shown here is derived from an EMBL/GenBank/DDBJ whole genome shotgun (WGS) entry which is preliminary data.</text>
</comment>
<evidence type="ECO:0000313" key="12">
    <source>
        <dbReference type="Proteomes" id="UP001158045"/>
    </source>
</evidence>
<dbReference type="EC" id="3.4.19.3" evidence="9"/>
<comment type="subunit">
    <text evidence="9">Homotetramer.</text>
</comment>
<evidence type="ECO:0000256" key="2">
    <source>
        <dbReference type="ARBA" id="ARBA00002280"/>
    </source>
</evidence>
<dbReference type="NCBIfam" id="TIGR00504">
    <property type="entry name" value="pyro_pdase"/>
    <property type="match status" value="1"/>
</dbReference>
<dbReference type="CDD" id="cd00501">
    <property type="entry name" value="Peptidase_C15"/>
    <property type="match status" value="1"/>
</dbReference>
<sequence length="213" mass="23323">MKVLITGFEPFGNDEVNPSYEAVKKINLSQSKHSINQACLPVVFHQALKVLYDLIEKHQPDVVICVGQAGGRTHLTIERVGINVDDARIPDNAGNLPVDQVIVPSGSDAYFSNLPIKAMAFEMNKIGIPTTISNTAGTYVCNHVLYGLMYYIHEKSPNIKGGFIHVPYIPSQATAYPNSASMDLDNIVRGLEFAIEAACEYQEDIKISHGTTC</sequence>
<dbReference type="InterPro" id="IPR029762">
    <property type="entry name" value="PGP-I_bact-type"/>
</dbReference>
<keyword evidence="5 9" id="KW-0963">Cytoplasm</keyword>
<dbReference type="Proteomes" id="UP001158045">
    <property type="component" value="Unassembled WGS sequence"/>
</dbReference>
<evidence type="ECO:0000256" key="5">
    <source>
        <dbReference type="ARBA" id="ARBA00022490"/>
    </source>
</evidence>
<feature type="active site" evidence="9 10">
    <location>
        <position position="78"/>
    </location>
</feature>
<dbReference type="EMBL" id="JARYZI010000004">
    <property type="protein sequence ID" value="MDH8677874.1"/>
    <property type="molecule type" value="Genomic_DNA"/>
</dbReference>
<dbReference type="HAMAP" id="MF_00417">
    <property type="entry name" value="Pyrrolid_peptidase"/>
    <property type="match status" value="1"/>
</dbReference>
<dbReference type="Gene3D" id="3.40.630.20">
    <property type="entry name" value="Peptidase C15, pyroglutamyl peptidase I-like"/>
    <property type="match status" value="1"/>
</dbReference>
<keyword evidence="12" id="KW-1185">Reference proteome</keyword>
<organism evidence="11 12">
    <name type="scientific">Fusibacter bizertensis</name>
    <dbReference type="NCBI Taxonomy" id="1488331"/>
    <lineage>
        <taxon>Bacteria</taxon>
        <taxon>Bacillati</taxon>
        <taxon>Bacillota</taxon>
        <taxon>Clostridia</taxon>
        <taxon>Eubacteriales</taxon>
        <taxon>Eubacteriales Family XII. Incertae Sedis</taxon>
        <taxon>Fusibacter</taxon>
    </lineage>
</organism>
<feature type="active site" evidence="9">
    <location>
        <position position="165"/>
    </location>
</feature>
<dbReference type="InterPro" id="IPR000816">
    <property type="entry name" value="Peptidase_C15"/>
</dbReference>
<evidence type="ECO:0000256" key="10">
    <source>
        <dbReference type="PROSITE-ProRule" id="PRU10076"/>
    </source>
</evidence>
<dbReference type="SUPFAM" id="SSF53182">
    <property type="entry name" value="Pyrrolidone carboxyl peptidase (pyroglutamate aminopeptidase)"/>
    <property type="match status" value="1"/>
</dbReference>
<accession>A0ABT6NBU4</accession>
<dbReference type="InterPro" id="IPR036440">
    <property type="entry name" value="Peptidase_C15-like_sf"/>
</dbReference>
<name>A0ABT6NBU4_9FIRM</name>
<comment type="similarity">
    <text evidence="4 9">Belongs to the peptidase C15 family.</text>
</comment>
<dbReference type="InterPro" id="IPR016125">
    <property type="entry name" value="Peptidase_C15-like"/>
</dbReference>
<evidence type="ECO:0000256" key="3">
    <source>
        <dbReference type="ARBA" id="ARBA00004496"/>
    </source>
</evidence>
<dbReference type="PIRSF" id="PIRSF015592">
    <property type="entry name" value="Prld-crbxl_pptds"/>
    <property type="match status" value="1"/>
</dbReference>
<proteinExistence type="inferred from homology"/>
<evidence type="ECO:0000256" key="1">
    <source>
        <dbReference type="ARBA" id="ARBA00001770"/>
    </source>
</evidence>
<dbReference type="PANTHER" id="PTHR23402">
    <property type="entry name" value="PROTEASE FAMILY C15 PYROGLUTAMYL-PEPTIDASE I-RELATED"/>
    <property type="match status" value="1"/>
</dbReference>
<keyword evidence="7 9" id="KW-0378">Hydrolase</keyword>
<protein>
    <recommendedName>
        <fullName evidence="9">Pyrrolidone-carboxylate peptidase</fullName>
        <ecNumber evidence="9">3.4.19.3</ecNumber>
    </recommendedName>
    <alternativeName>
        <fullName evidence="9">5-oxoprolyl-peptidase</fullName>
    </alternativeName>
    <alternativeName>
        <fullName evidence="9">Pyroglutamyl-peptidase I</fullName>
        <shortName evidence="9">PGP-I</shortName>
        <shortName evidence="9">Pyrase</shortName>
    </alternativeName>
</protein>
<dbReference type="NCBIfam" id="NF009676">
    <property type="entry name" value="PRK13197.1"/>
    <property type="match status" value="1"/>
</dbReference>
<comment type="function">
    <text evidence="2 9">Removes 5-oxoproline from various penultimate amino acid residues except L-proline.</text>
</comment>
<dbReference type="PROSITE" id="PS01333">
    <property type="entry name" value="PYRASE_GLU"/>
    <property type="match status" value="1"/>
</dbReference>
<dbReference type="RefSeq" id="WP_281093703.1">
    <property type="nucleotide sequence ID" value="NZ_JARYZI010000004.1"/>
</dbReference>
<reference evidence="11 12" key="1">
    <citation type="submission" date="2023-04" db="EMBL/GenBank/DDBJ databases">
        <title>Fusibacter bizertensis strain WBS, isolated from littoral bottom sediments of the Arctic seas - biochemical and genomic analysis.</title>
        <authorList>
            <person name="Brioukhanov A.L."/>
        </authorList>
    </citation>
    <scope>NUCLEOTIDE SEQUENCE [LARGE SCALE GENOMIC DNA]</scope>
    <source>
        <strain evidence="11 12">WBS</strain>
    </source>
</reference>
<gene>
    <name evidence="9 11" type="primary">pcp</name>
    <name evidence="11" type="ORF">QE109_06930</name>
</gene>
<dbReference type="PRINTS" id="PR00706">
    <property type="entry name" value="PYROGLUPTASE"/>
</dbReference>
<dbReference type="GO" id="GO:0016920">
    <property type="term" value="F:pyroglutamyl-peptidase activity"/>
    <property type="evidence" value="ECO:0007669"/>
    <property type="project" value="UniProtKB-EC"/>
</dbReference>
<comment type="catalytic activity">
    <reaction evidence="1 9 10">
        <text>Release of an N-terminal pyroglutamyl group from a polypeptide, the second amino acid generally not being Pro.</text>
        <dbReference type="EC" id="3.4.19.3"/>
    </reaction>
</comment>
<dbReference type="PANTHER" id="PTHR23402:SF1">
    <property type="entry name" value="PYROGLUTAMYL-PEPTIDASE I"/>
    <property type="match status" value="1"/>
</dbReference>
<evidence type="ECO:0000256" key="9">
    <source>
        <dbReference type="HAMAP-Rule" id="MF_00417"/>
    </source>
</evidence>
<dbReference type="Pfam" id="PF01470">
    <property type="entry name" value="Peptidase_C15"/>
    <property type="match status" value="1"/>
</dbReference>
<evidence type="ECO:0000313" key="11">
    <source>
        <dbReference type="EMBL" id="MDH8677874.1"/>
    </source>
</evidence>